<protein>
    <submittedName>
        <fullName evidence="2">Chalcone isomerase family protein</fullName>
    </submittedName>
</protein>
<dbReference type="GO" id="GO:0016872">
    <property type="term" value="F:intramolecular lyase activity"/>
    <property type="evidence" value="ECO:0007669"/>
    <property type="project" value="InterPro"/>
</dbReference>
<evidence type="ECO:0000313" key="2">
    <source>
        <dbReference type="EMBL" id="WGZ90682.1"/>
    </source>
</evidence>
<sequence>MRLFSRWWLIFILFIPLVVNSADYFPNEQLFSGQKLVLNGKGVRTKAVFALYTAGLYLTEKNNNSSTILNSDDPMALRIEITSAMITSENMAEAVREGFKKSSTDLPALKSQIEQLIAAFKQKIHKGDVYDFITDGDVIHILKNGSVLTTIEGAEFKQAFFGIWLGKSPVQASLKKALLAG</sequence>
<reference evidence="2" key="1">
    <citation type="journal article" date="2023" name="Int. J. Mol. Sci.">
        <title>Metagenomics Revealed a New Genus 'Candidatus Thiocaldithrix dubininis' gen. nov., sp. nov. and a New Species 'Candidatus Thiothrix putei' sp. nov. in the Family Thiotrichaceae, Some Members of Which Have Traits of Both Na+- and H+-Motive Energetics.</title>
        <authorList>
            <person name="Ravin N.V."/>
            <person name="Muntyan M.S."/>
            <person name="Smolyakov D.D."/>
            <person name="Rudenko T.S."/>
            <person name="Beletsky A.V."/>
            <person name="Mardanov A.V."/>
            <person name="Grabovich M.Y."/>
        </authorList>
    </citation>
    <scope>NUCLEOTIDE SEQUENCE</scope>
    <source>
        <strain evidence="2">GKL-01</strain>
    </source>
</reference>
<dbReference type="InterPro" id="IPR016088">
    <property type="entry name" value="Chalcone_isomerase_3-sand"/>
</dbReference>
<dbReference type="EMBL" id="CP124755">
    <property type="protein sequence ID" value="WGZ90682.1"/>
    <property type="molecule type" value="Genomic_DNA"/>
</dbReference>
<dbReference type="InterPro" id="IPR036298">
    <property type="entry name" value="Chalcone_isomerase_sf"/>
</dbReference>
<name>A0AA95H481_9GAMM</name>
<feature type="domain" description="Chalcone isomerase" evidence="1">
    <location>
        <begin position="25"/>
        <end position="179"/>
    </location>
</feature>
<dbReference type="Proteomes" id="UP001300672">
    <property type="component" value="Chromosome"/>
</dbReference>
<dbReference type="Pfam" id="PF16036">
    <property type="entry name" value="Chalcone_3"/>
    <property type="match status" value="1"/>
</dbReference>
<reference evidence="2" key="2">
    <citation type="submission" date="2023-04" db="EMBL/GenBank/DDBJ databases">
        <authorList>
            <person name="Beletskiy A.V."/>
            <person name="Mardanov A.V."/>
            <person name="Ravin N.V."/>
        </authorList>
    </citation>
    <scope>NUCLEOTIDE SEQUENCE</scope>
    <source>
        <strain evidence="2">GKL-01</strain>
    </source>
</reference>
<dbReference type="InterPro" id="IPR016087">
    <property type="entry name" value="Chalcone_isomerase"/>
</dbReference>
<accession>A0AA95H481</accession>
<organism evidence="2">
    <name type="scientific">Candidatus Thiocaldithrix dubininis</name>
    <dbReference type="NCBI Taxonomy" id="3080823"/>
    <lineage>
        <taxon>Bacteria</taxon>
        <taxon>Pseudomonadati</taxon>
        <taxon>Pseudomonadota</taxon>
        <taxon>Gammaproteobacteria</taxon>
        <taxon>Thiotrichales</taxon>
        <taxon>Thiotrichaceae</taxon>
        <taxon>Candidatus Thiocaldithrix</taxon>
    </lineage>
</organism>
<gene>
    <name evidence="2" type="ORF">QJT80_14495</name>
</gene>
<dbReference type="AlphaFoldDB" id="A0AA95H481"/>
<dbReference type="Gene3D" id="3.50.70.10">
    <property type="match status" value="1"/>
</dbReference>
<proteinExistence type="predicted"/>
<evidence type="ECO:0000259" key="1">
    <source>
        <dbReference type="Pfam" id="PF16036"/>
    </source>
</evidence>
<dbReference type="KEGG" id="tdu:QJT80_14495"/>
<keyword evidence="2" id="KW-0413">Isomerase</keyword>
<dbReference type="SUPFAM" id="SSF54626">
    <property type="entry name" value="Chalcone isomerase"/>
    <property type="match status" value="1"/>
</dbReference>